<comment type="caution">
    <text evidence="3">The sequence shown here is derived from an EMBL/GenBank/DDBJ whole genome shotgun (WGS) entry which is preliminary data.</text>
</comment>
<evidence type="ECO:0000259" key="2">
    <source>
        <dbReference type="Pfam" id="PF13817"/>
    </source>
</evidence>
<dbReference type="STRING" id="65700.SY86_03745"/>
<name>A0A0M2K5T1_9GAMM</name>
<evidence type="ECO:0000313" key="4">
    <source>
        <dbReference type="Proteomes" id="UP000033924"/>
    </source>
</evidence>
<feature type="domain" description="Transposase IS66 central" evidence="1">
    <location>
        <begin position="9"/>
        <end position="120"/>
    </location>
</feature>
<keyword evidence="4" id="KW-1185">Reference proteome</keyword>
<reference evidence="3 4" key="1">
    <citation type="submission" date="2015-01" db="EMBL/GenBank/DDBJ databases">
        <title>Erwinia tracheiphila.</title>
        <authorList>
            <person name="Shapiro L.R."/>
        </authorList>
    </citation>
    <scope>NUCLEOTIDE SEQUENCE [LARGE SCALE GENOMIC DNA]</scope>
    <source>
        <strain evidence="3 4">BuffGH</strain>
    </source>
</reference>
<dbReference type="InterPro" id="IPR052344">
    <property type="entry name" value="Transposase-related"/>
</dbReference>
<dbReference type="Pfam" id="PF03050">
    <property type="entry name" value="DDE_Tnp_IS66"/>
    <property type="match status" value="1"/>
</dbReference>
<evidence type="ECO:0000259" key="1">
    <source>
        <dbReference type="Pfam" id="PF03050"/>
    </source>
</evidence>
<dbReference type="PANTHER" id="PTHR33678">
    <property type="entry name" value="BLL1576 PROTEIN"/>
    <property type="match status" value="1"/>
</dbReference>
<dbReference type="Pfam" id="PF13817">
    <property type="entry name" value="DDE_Tnp_IS66_C"/>
    <property type="match status" value="1"/>
</dbReference>
<dbReference type="InterPro" id="IPR004291">
    <property type="entry name" value="Transposase_IS66_central"/>
</dbReference>
<sequence>MNARKNLTLIQALALIRALYATEAEIRGQRAEWRKAVRQEKNLPLMMSLKALIDEKQKTLSKKSRLSKAFAYIENHWDALCCYCHDGHVEIDNNAAERAIRAVAVGRKNWMFFGSARGGERGAMLYSLLGTCKLNGVDPEAWLRHVLGVLPD</sequence>
<accession>A0A0M2K5T1</accession>
<gene>
    <name evidence="3" type="ORF">SY86_03745</name>
</gene>
<organism evidence="3 4">
    <name type="scientific">Erwinia tracheiphila</name>
    <dbReference type="NCBI Taxonomy" id="65700"/>
    <lineage>
        <taxon>Bacteria</taxon>
        <taxon>Pseudomonadati</taxon>
        <taxon>Pseudomonadota</taxon>
        <taxon>Gammaproteobacteria</taxon>
        <taxon>Enterobacterales</taxon>
        <taxon>Erwiniaceae</taxon>
        <taxon>Erwinia</taxon>
    </lineage>
</organism>
<evidence type="ECO:0000313" key="3">
    <source>
        <dbReference type="EMBL" id="KKF34735.1"/>
    </source>
</evidence>
<dbReference type="InterPro" id="IPR039552">
    <property type="entry name" value="IS66_C"/>
</dbReference>
<dbReference type="PATRIC" id="fig|65700.7.peg.944"/>
<feature type="domain" description="Transposase IS66 C-terminal" evidence="2">
    <location>
        <begin position="127"/>
        <end position="152"/>
    </location>
</feature>
<dbReference type="EMBL" id="JXNU01000003">
    <property type="protein sequence ID" value="KKF34735.1"/>
    <property type="molecule type" value="Genomic_DNA"/>
</dbReference>
<proteinExistence type="predicted"/>
<dbReference type="AlphaFoldDB" id="A0A0M2K5T1"/>
<protein>
    <submittedName>
        <fullName evidence="3">Transposase</fullName>
    </submittedName>
</protein>
<dbReference type="PANTHER" id="PTHR33678:SF1">
    <property type="entry name" value="BLL1576 PROTEIN"/>
    <property type="match status" value="1"/>
</dbReference>
<dbReference type="Proteomes" id="UP000033924">
    <property type="component" value="Unassembled WGS sequence"/>
</dbReference>